<comment type="caution">
    <text evidence="1">The sequence shown here is derived from an EMBL/GenBank/DDBJ whole genome shotgun (WGS) entry which is preliminary data.</text>
</comment>
<accession>A0A6L7EXC5</accession>
<evidence type="ECO:0000313" key="2">
    <source>
        <dbReference type="Proteomes" id="UP000473325"/>
    </source>
</evidence>
<keyword evidence="2" id="KW-1185">Reference proteome</keyword>
<dbReference type="AlphaFoldDB" id="A0A6L7EXC5"/>
<reference evidence="1 2" key="1">
    <citation type="submission" date="2019-12" db="EMBL/GenBank/DDBJ databases">
        <authorList>
            <person name="Kun Z."/>
        </authorList>
    </citation>
    <scope>NUCLEOTIDE SEQUENCE [LARGE SCALE GENOMIC DNA]</scope>
    <source>
        <strain evidence="1 2">YIM 123512</strain>
    </source>
</reference>
<dbReference type="Proteomes" id="UP000473325">
    <property type="component" value="Unassembled WGS sequence"/>
</dbReference>
<evidence type="ECO:0000313" key="1">
    <source>
        <dbReference type="EMBL" id="MXG90118.1"/>
    </source>
</evidence>
<dbReference type="InterPro" id="IPR054058">
    <property type="entry name" value="HTH_67"/>
</dbReference>
<gene>
    <name evidence="1" type="ORF">GRQ65_11190</name>
</gene>
<dbReference type="RefSeq" id="WP_160878051.1">
    <property type="nucleotide sequence ID" value="NZ_WUEK01000006.1"/>
</dbReference>
<dbReference type="EMBL" id="WUEK01000006">
    <property type="protein sequence ID" value="MXG90118.1"/>
    <property type="molecule type" value="Genomic_DNA"/>
</dbReference>
<dbReference type="Pfam" id="PF21863">
    <property type="entry name" value="HTH_67"/>
    <property type="match status" value="1"/>
</dbReference>
<protein>
    <recommendedName>
        <fullName evidence="3">SalK</fullName>
    </recommendedName>
</protein>
<sequence length="278" mass="29876">MRPARDLWAIYEPFHVVTYFAPEARAAFEAAGYRGFWRGYFAGRSAPLGRTPAAVVTALFGGFAPRTVERAIPAVWDLAPPEAALQARLDGARHALGRLLAGREGEVEEAAGLLRSVAERAETGGRALGAANAALPWPEDPLGVLWQAATVLRETRGDGHLAAQLAVGLDGLSTMVLRTGIDLSREVLQESRGWTEDEWEAARKALVSRGLMSPDGTATISGRAKLERAEELTDDLAHEPWEAAGDDVADRFREVAGPLSDLVRAELPTVTPIGLPER</sequence>
<proteinExistence type="predicted"/>
<name>A0A6L7EXC5_9ACTN</name>
<dbReference type="NCBIfam" id="NF047719">
    <property type="entry name" value="SCO6745_fam_HTH"/>
    <property type="match status" value="1"/>
</dbReference>
<organism evidence="1 2">
    <name type="scientific">Nocardioides flavescens</name>
    <dbReference type="NCBI Taxonomy" id="2691959"/>
    <lineage>
        <taxon>Bacteria</taxon>
        <taxon>Bacillati</taxon>
        <taxon>Actinomycetota</taxon>
        <taxon>Actinomycetes</taxon>
        <taxon>Propionibacteriales</taxon>
        <taxon>Nocardioidaceae</taxon>
        <taxon>Nocardioides</taxon>
    </lineage>
</organism>
<evidence type="ECO:0008006" key="3">
    <source>
        <dbReference type="Google" id="ProtNLM"/>
    </source>
</evidence>